<protein>
    <submittedName>
        <fullName evidence="1">Uncharacterized protein</fullName>
    </submittedName>
</protein>
<evidence type="ECO:0000313" key="1">
    <source>
        <dbReference type="EMBL" id="TCC63400.1"/>
    </source>
</evidence>
<reference evidence="1 2" key="1">
    <citation type="submission" date="2019-02" db="EMBL/GenBank/DDBJ databases">
        <title>Kribbella capetownensis sp. nov. and Kribbella speibonae sp. nov., isolated from soil.</title>
        <authorList>
            <person name="Curtis S.M."/>
            <person name="Norton I."/>
            <person name="Everest G.J."/>
            <person name="Meyers P.R."/>
        </authorList>
    </citation>
    <scope>NUCLEOTIDE SEQUENCE [LARGE SCALE GENOMIC DNA]</scope>
    <source>
        <strain evidence="1 2">NRRL B-24813</strain>
    </source>
</reference>
<name>A0A4R0KSI4_9ACTN</name>
<evidence type="ECO:0000313" key="2">
    <source>
        <dbReference type="Proteomes" id="UP000291144"/>
    </source>
</evidence>
<comment type="caution">
    <text evidence="1">The sequence shown here is derived from an EMBL/GenBank/DDBJ whole genome shotgun (WGS) entry which is preliminary data.</text>
</comment>
<proteinExistence type="predicted"/>
<dbReference type="Proteomes" id="UP000291144">
    <property type="component" value="Unassembled WGS sequence"/>
</dbReference>
<organism evidence="1 2">
    <name type="scientific">Kribbella pittospori</name>
    <dbReference type="NCBI Taxonomy" id="722689"/>
    <lineage>
        <taxon>Bacteria</taxon>
        <taxon>Bacillati</taxon>
        <taxon>Actinomycetota</taxon>
        <taxon>Actinomycetes</taxon>
        <taxon>Propionibacteriales</taxon>
        <taxon>Kribbellaceae</taxon>
        <taxon>Kribbella</taxon>
    </lineage>
</organism>
<sequence>MTAEAPSRPGLQVGPTSEFSLFFHVKPGHGEALRESLKALQASPGYRPGDYNLPIGSIHEARFVPFDNDTRLLFATSFDGSWDAYMLDFASKPLKLFDAIFQHVEGYEGLPDLQAVKDFIMSAQLTAGGYSRNYGGTVKEIRKAERVNKAFQQVLDNPEAAELLQAPALAPLLAEASD</sequence>
<dbReference type="RefSeq" id="WP_131354412.1">
    <property type="nucleotide sequence ID" value="NZ_SJKB01000003.1"/>
</dbReference>
<gene>
    <name evidence="1" type="ORF">E0H73_13220</name>
</gene>
<accession>A0A4R0KSI4</accession>
<dbReference type="AlphaFoldDB" id="A0A4R0KSI4"/>
<keyword evidence="2" id="KW-1185">Reference proteome</keyword>
<dbReference type="EMBL" id="SJKB01000003">
    <property type="protein sequence ID" value="TCC63400.1"/>
    <property type="molecule type" value="Genomic_DNA"/>
</dbReference>
<dbReference type="OrthoDB" id="116741at2"/>